<protein>
    <recommendedName>
        <fullName evidence="3">Lipoprotein</fullName>
    </recommendedName>
</protein>
<comment type="caution">
    <text evidence="1">The sequence shown here is derived from an EMBL/GenBank/DDBJ whole genome shotgun (WGS) entry which is preliminary data.</text>
</comment>
<gene>
    <name evidence="1" type="ORF">DRW07_08180</name>
</gene>
<dbReference type="RefSeq" id="WP_124027385.1">
    <property type="nucleotide sequence ID" value="NZ_JBHRSN010000015.1"/>
</dbReference>
<dbReference type="EMBL" id="RPOK01000002">
    <property type="protein sequence ID" value="RPJ67485.1"/>
    <property type="molecule type" value="Genomic_DNA"/>
</dbReference>
<evidence type="ECO:0000313" key="1">
    <source>
        <dbReference type="EMBL" id="RPJ67485.1"/>
    </source>
</evidence>
<dbReference type="AlphaFoldDB" id="A0A3N5YD96"/>
<accession>A0A3N5YD96</accession>
<keyword evidence="2" id="KW-1185">Reference proteome</keyword>
<dbReference type="OrthoDB" id="5767078at2"/>
<dbReference type="Proteomes" id="UP000275281">
    <property type="component" value="Unassembled WGS sequence"/>
</dbReference>
<evidence type="ECO:0000313" key="2">
    <source>
        <dbReference type="Proteomes" id="UP000275281"/>
    </source>
</evidence>
<organism evidence="1 2">
    <name type="scientific">Alteromonas sediminis</name>
    <dbReference type="NCBI Taxonomy" id="2259342"/>
    <lineage>
        <taxon>Bacteria</taxon>
        <taxon>Pseudomonadati</taxon>
        <taxon>Pseudomonadota</taxon>
        <taxon>Gammaproteobacteria</taxon>
        <taxon>Alteromonadales</taxon>
        <taxon>Alteromonadaceae</taxon>
        <taxon>Alteromonas/Salinimonas group</taxon>
        <taxon>Alteromonas</taxon>
    </lineage>
</organism>
<proteinExistence type="predicted"/>
<name>A0A3N5YD96_9ALTE</name>
<reference evidence="1 2" key="1">
    <citation type="submission" date="2018-11" db="EMBL/GenBank/DDBJ databases">
        <authorList>
            <person name="Ye M.-Q."/>
            <person name="Du Z.-J."/>
        </authorList>
    </citation>
    <scope>NUCLEOTIDE SEQUENCE [LARGE SCALE GENOMIC DNA]</scope>
    <source>
        <strain evidence="1 2">U0105</strain>
    </source>
</reference>
<evidence type="ECO:0008006" key="3">
    <source>
        <dbReference type="Google" id="ProtNLM"/>
    </source>
</evidence>
<sequence>MFRKFCFLLILTLSVSACKKEEQLGVGRYGMLDDGTPQYTAVRFMQSLYHDENIDNVLALSSERMKRVLKRYHTNRNVQRHVMNLMYDTVEVSPEGSDGVGRSEFSKEATVILFFSGHYNEDKIDDIRTIEMVKVDGDWKVDRIQPDRFL</sequence>
<dbReference type="PROSITE" id="PS51257">
    <property type="entry name" value="PROKAR_LIPOPROTEIN"/>
    <property type="match status" value="1"/>
</dbReference>